<sequence length="246" mass="26689">MNKFSYLSIFLFASSLGMQSAGLPVASLARKTPVDFQDEILPVFRANCLACHNQTKSKADVILETPKDIAEADIVVPGKPMESLLFQSAAHLEDPLMPPKENKASAKSLNPQQLALLKMWIEQGAKGEIRSARKIEWQPLPPGLNPIYSVSVSPDGQYAVAGRANQIFVYDVPSKSLVTRLTDPALLKGGQYKEGVSHRDLVHSLAFNPTGDLLASGGYREVKLWRRAPIQAAKSLSLGVGKGIQA</sequence>
<dbReference type="PANTHER" id="PTHR35889">
    <property type="entry name" value="CYCLOINULO-OLIGOSACCHARIDE FRUCTANOTRANSFERASE-RELATED"/>
    <property type="match status" value="1"/>
</dbReference>
<keyword evidence="2" id="KW-0479">Metal-binding</keyword>
<evidence type="ECO:0000256" key="2">
    <source>
        <dbReference type="ARBA" id="ARBA00022723"/>
    </source>
</evidence>
<dbReference type="Pfam" id="PF07635">
    <property type="entry name" value="PSCyt1"/>
    <property type="match status" value="1"/>
</dbReference>
<dbReference type="GO" id="GO:0009055">
    <property type="term" value="F:electron transfer activity"/>
    <property type="evidence" value="ECO:0007669"/>
    <property type="project" value="InterPro"/>
</dbReference>
<dbReference type="InterPro" id="IPR001680">
    <property type="entry name" value="WD40_rpt"/>
</dbReference>
<keyword evidence="1" id="KW-0349">Heme</keyword>
<dbReference type="GO" id="GO:0046872">
    <property type="term" value="F:metal ion binding"/>
    <property type="evidence" value="ECO:0007669"/>
    <property type="project" value="UniProtKB-KW"/>
</dbReference>
<dbReference type="SUPFAM" id="SSF50978">
    <property type="entry name" value="WD40 repeat-like"/>
    <property type="match status" value="1"/>
</dbReference>
<gene>
    <name evidence="5" type="ORF">METZ01_LOCUS257645</name>
</gene>
<dbReference type="InterPro" id="IPR015943">
    <property type="entry name" value="WD40/YVTN_repeat-like_dom_sf"/>
</dbReference>
<organism evidence="5">
    <name type="scientific">marine metagenome</name>
    <dbReference type="NCBI Taxonomy" id="408172"/>
    <lineage>
        <taxon>unclassified sequences</taxon>
        <taxon>metagenomes</taxon>
        <taxon>ecological metagenomes</taxon>
    </lineage>
</organism>
<feature type="non-terminal residue" evidence="5">
    <location>
        <position position="246"/>
    </location>
</feature>
<keyword evidence="3" id="KW-0408">Iron</keyword>
<feature type="domain" description="Cytochrome c" evidence="4">
    <location>
        <begin position="35"/>
        <end position="125"/>
    </location>
</feature>
<dbReference type="PANTHER" id="PTHR35889:SF3">
    <property type="entry name" value="F-BOX DOMAIN-CONTAINING PROTEIN"/>
    <property type="match status" value="1"/>
</dbReference>
<evidence type="ECO:0000256" key="1">
    <source>
        <dbReference type="ARBA" id="ARBA00022617"/>
    </source>
</evidence>
<dbReference type="EMBL" id="UINC01070551">
    <property type="protein sequence ID" value="SVC04791.1"/>
    <property type="molecule type" value="Genomic_DNA"/>
</dbReference>
<dbReference type="InterPro" id="IPR009056">
    <property type="entry name" value="Cyt_c-like_dom"/>
</dbReference>
<dbReference type="InterPro" id="IPR036909">
    <property type="entry name" value="Cyt_c-like_dom_sf"/>
</dbReference>
<dbReference type="SUPFAM" id="SSF46626">
    <property type="entry name" value="Cytochrome c"/>
    <property type="match status" value="1"/>
</dbReference>
<dbReference type="SMART" id="SM00320">
    <property type="entry name" value="WD40"/>
    <property type="match status" value="2"/>
</dbReference>
<evidence type="ECO:0000259" key="4">
    <source>
        <dbReference type="PROSITE" id="PS51007"/>
    </source>
</evidence>
<dbReference type="Pfam" id="PF00400">
    <property type="entry name" value="WD40"/>
    <property type="match status" value="2"/>
</dbReference>
<evidence type="ECO:0000256" key="3">
    <source>
        <dbReference type="ARBA" id="ARBA00023004"/>
    </source>
</evidence>
<dbReference type="AlphaFoldDB" id="A0A382J1T1"/>
<evidence type="ECO:0000313" key="5">
    <source>
        <dbReference type="EMBL" id="SVC04791.1"/>
    </source>
</evidence>
<accession>A0A382J1T1</accession>
<dbReference type="InterPro" id="IPR011429">
    <property type="entry name" value="Cyt_c_Planctomycete-type"/>
</dbReference>
<proteinExistence type="predicted"/>
<dbReference type="InterPro" id="IPR036322">
    <property type="entry name" value="WD40_repeat_dom_sf"/>
</dbReference>
<dbReference type="GO" id="GO:0020037">
    <property type="term" value="F:heme binding"/>
    <property type="evidence" value="ECO:0007669"/>
    <property type="project" value="InterPro"/>
</dbReference>
<name>A0A382J1T1_9ZZZZ</name>
<dbReference type="Gene3D" id="2.130.10.10">
    <property type="entry name" value="YVTN repeat-like/Quinoprotein amine dehydrogenase"/>
    <property type="match status" value="1"/>
</dbReference>
<reference evidence="5" key="1">
    <citation type="submission" date="2018-05" db="EMBL/GenBank/DDBJ databases">
        <authorList>
            <person name="Lanie J.A."/>
            <person name="Ng W.-L."/>
            <person name="Kazmierczak K.M."/>
            <person name="Andrzejewski T.M."/>
            <person name="Davidsen T.M."/>
            <person name="Wayne K.J."/>
            <person name="Tettelin H."/>
            <person name="Glass J.I."/>
            <person name="Rusch D."/>
            <person name="Podicherti R."/>
            <person name="Tsui H.-C.T."/>
            <person name="Winkler M.E."/>
        </authorList>
    </citation>
    <scope>NUCLEOTIDE SEQUENCE</scope>
</reference>
<protein>
    <recommendedName>
        <fullName evidence="4">Cytochrome c domain-containing protein</fullName>
    </recommendedName>
</protein>
<dbReference type="PROSITE" id="PS51007">
    <property type="entry name" value="CYTC"/>
    <property type="match status" value="1"/>
</dbReference>